<evidence type="ECO:0000313" key="3">
    <source>
        <dbReference type="Proteomes" id="UP000188342"/>
    </source>
</evidence>
<sequence length="560" mass="61444">MVPRTTGVVLLVHRTVLWSSLCGRCRRVLRREVSMASPYTYEVALSFAGEQRDYVRAVNEALKALDVKTFYDDDHAVDLWGKNHTEELPRIYAEDSHLVLMFISEHYVDKRWPRHERRAILTEMTQRGTPYLLPVRFDDSTVPGLDSGWHYLKAEEFDPERVAEAAYAQLVSLGVRQPRSRLAQAPGVSFGVETLSASDGVGSVASALDGVGLAEVLSRQASRRPEDIRAALDFGTSQPVEVPVEQIAVEVEQGRNVFSGAQRVVMQAAGLAHLKGKSAGMRFFGAGGRLSGSFTGKVNHAGMGRLGSALEISFDDGLDVIVCCPLTEGSNGSITTRLHLDGLSPEGIRRCVGTLLQLHEAETAEITLDGQSLGKVGGFSSPEDSKYLMGLRTLFEAADDLAVIQRQTGVYFPMPEEIEGYERLWIRTIRLMLDGHAAPVPRKVYRGVARSDLDPATMLDEGTLAIMMPGNEVTVAGHPIPVDPFIIYHPHAVFVGVEDSWRDVTRRVDHPREFEVRPADETAFVAYFPDRLDAGAQASTPWGIAGVDDPPITRLVRGSA</sequence>
<feature type="domain" description="TIR" evidence="1">
    <location>
        <begin position="43"/>
        <end position="157"/>
    </location>
</feature>
<dbReference type="SUPFAM" id="SSF52200">
    <property type="entry name" value="Toll/Interleukin receptor TIR domain"/>
    <property type="match status" value="1"/>
</dbReference>
<keyword evidence="3" id="KW-1185">Reference proteome</keyword>
<gene>
    <name evidence="2" type="ORF">FM114_10490</name>
</gene>
<dbReference type="Pfam" id="PF13676">
    <property type="entry name" value="TIR_2"/>
    <property type="match status" value="1"/>
</dbReference>
<dbReference type="Gene3D" id="3.40.50.10140">
    <property type="entry name" value="Toll/interleukin-1 receptor homology (TIR) domain"/>
    <property type="match status" value="1"/>
</dbReference>
<proteinExistence type="predicted"/>
<dbReference type="InterPro" id="IPR000157">
    <property type="entry name" value="TIR_dom"/>
</dbReference>
<evidence type="ECO:0000313" key="2">
    <source>
        <dbReference type="EMBL" id="SJN37417.1"/>
    </source>
</evidence>
<reference evidence="2 3" key="1">
    <citation type="submission" date="2017-02" db="EMBL/GenBank/DDBJ databases">
        <authorList>
            <person name="Peterson S.W."/>
        </authorList>
    </citation>
    <scope>NUCLEOTIDE SEQUENCE [LARGE SCALE GENOMIC DNA]</scope>
    <source>
        <strain evidence="2 3">LSP_Lj1</strain>
    </source>
</reference>
<dbReference type="AlphaFoldDB" id="A0A1R4JZD0"/>
<dbReference type="GO" id="GO:0007165">
    <property type="term" value="P:signal transduction"/>
    <property type="evidence" value="ECO:0007669"/>
    <property type="project" value="InterPro"/>
</dbReference>
<evidence type="ECO:0000259" key="1">
    <source>
        <dbReference type="Pfam" id="PF13676"/>
    </source>
</evidence>
<dbReference type="EMBL" id="FUKQ01000038">
    <property type="protein sequence ID" value="SJN37417.1"/>
    <property type="molecule type" value="Genomic_DNA"/>
</dbReference>
<protein>
    <recommendedName>
        <fullName evidence="1">TIR domain-containing protein</fullName>
    </recommendedName>
</protein>
<accession>A0A1R4JZD0</accession>
<dbReference type="InterPro" id="IPR035897">
    <property type="entry name" value="Toll_tir_struct_dom_sf"/>
</dbReference>
<organism evidence="2 3">
    <name type="scientific">Luteococcus japonicus LSP_Lj1</name>
    <dbReference type="NCBI Taxonomy" id="1255658"/>
    <lineage>
        <taxon>Bacteria</taxon>
        <taxon>Bacillati</taxon>
        <taxon>Actinomycetota</taxon>
        <taxon>Actinomycetes</taxon>
        <taxon>Propionibacteriales</taxon>
        <taxon>Propionibacteriaceae</taxon>
        <taxon>Luteococcus</taxon>
    </lineage>
</organism>
<name>A0A1R4JZD0_9ACTN</name>
<dbReference type="Proteomes" id="UP000188342">
    <property type="component" value="Unassembled WGS sequence"/>
</dbReference>